<dbReference type="AlphaFoldDB" id="A0A561E790"/>
<dbReference type="Gene3D" id="1.20.120.450">
    <property type="entry name" value="dinb family like domain"/>
    <property type="match status" value="1"/>
</dbReference>
<dbReference type="EMBL" id="VIVQ01000001">
    <property type="protein sequence ID" value="TWE11487.1"/>
    <property type="molecule type" value="Genomic_DNA"/>
</dbReference>
<evidence type="ECO:0000313" key="1">
    <source>
        <dbReference type="EMBL" id="TWE11487.1"/>
    </source>
</evidence>
<dbReference type="Proteomes" id="UP000318297">
    <property type="component" value="Unassembled WGS sequence"/>
</dbReference>
<name>A0A561E790_9MICO</name>
<reference evidence="1 2" key="1">
    <citation type="submission" date="2019-06" db="EMBL/GenBank/DDBJ databases">
        <title>Sequencing the genomes of 1000 actinobacteria strains.</title>
        <authorList>
            <person name="Klenk H.-P."/>
        </authorList>
    </citation>
    <scope>NUCLEOTIDE SEQUENCE [LARGE SCALE GENOMIC DNA]</scope>
    <source>
        <strain evidence="1 2">DSM 19560</strain>
    </source>
</reference>
<accession>A0A561E790</accession>
<evidence type="ECO:0000313" key="2">
    <source>
        <dbReference type="Proteomes" id="UP000318297"/>
    </source>
</evidence>
<comment type="caution">
    <text evidence="1">The sequence shown here is derived from an EMBL/GenBank/DDBJ whole genome shotgun (WGS) entry which is preliminary data.</text>
</comment>
<protein>
    <submittedName>
        <fullName evidence="1">Uncharacterized protein DUF664</fullName>
    </submittedName>
</protein>
<proteinExistence type="predicted"/>
<dbReference type="InterPro" id="IPR034660">
    <property type="entry name" value="DinB/YfiT-like"/>
</dbReference>
<dbReference type="InterPro" id="IPR007061">
    <property type="entry name" value="MST-like"/>
</dbReference>
<sequence>MPGHAPQTDDEARLLAGFITQQLLGLVGAAFGLSDTELRSHPTTSTLSIATLVKHSARCAAGWLDRAGAAPGPWPAPGDTTTREDRMQEHLDQFRLTDDDTRETLLAELEAVIDRVAHEVPAYNLDERVPVPRDAPWWPRDIDFWSIRWVLLHMVEELARHAGHADIIRESIDGATMFELMAAVEAWPATDWLKPWSPPAPATR</sequence>
<gene>
    <name evidence="1" type="ORF">BKA23_0256</name>
</gene>
<dbReference type="OrthoDB" id="4548523at2"/>
<dbReference type="SUPFAM" id="SSF109854">
    <property type="entry name" value="DinB/YfiT-like putative metalloenzymes"/>
    <property type="match status" value="1"/>
</dbReference>
<dbReference type="RefSeq" id="WP_145224793.1">
    <property type="nucleotide sequence ID" value="NZ_VIVQ01000001.1"/>
</dbReference>
<dbReference type="Pfam" id="PF04978">
    <property type="entry name" value="MST"/>
    <property type="match status" value="1"/>
</dbReference>
<keyword evidence="2" id="KW-1185">Reference proteome</keyword>
<organism evidence="1 2">
    <name type="scientific">Rudaeicoccus suwonensis</name>
    <dbReference type="NCBI Taxonomy" id="657409"/>
    <lineage>
        <taxon>Bacteria</taxon>
        <taxon>Bacillati</taxon>
        <taxon>Actinomycetota</taxon>
        <taxon>Actinomycetes</taxon>
        <taxon>Micrococcales</taxon>
        <taxon>Dermacoccaceae</taxon>
        <taxon>Rudaeicoccus</taxon>
    </lineage>
</organism>